<dbReference type="OrthoDB" id="2679301at2"/>
<dbReference type="AlphaFoldDB" id="A0A0D5NPU8"/>
<sequence>MSVRIRMLAAWAAALAAVLLLGLLPFKQTDGNGSGAAVREMMVFNPEAEGRMNNRNLVDLLTGLELSQRMTRVGWNNAVLSVDLVVPAEGGYSDDWFRDVNKLVHLAFRQVDNVSRLLVRCSSEFPAGQQAASAPGDAPAAFAEGDLLFSADVRKSDAWLKDKGEEAPPTDPVRNREWRNRLRLHFTSEWDARFGSSSL</sequence>
<dbReference type="Proteomes" id="UP000032633">
    <property type="component" value="Chromosome"/>
</dbReference>
<gene>
    <name evidence="1" type="ORF">VN24_24755</name>
</gene>
<evidence type="ECO:0000313" key="2">
    <source>
        <dbReference type="Proteomes" id="UP000032633"/>
    </source>
</evidence>
<evidence type="ECO:0000313" key="1">
    <source>
        <dbReference type="EMBL" id="AJY77175.1"/>
    </source>
</evidence>
<keyword evidence="2" id="KW-1185">Reference proteome</keyword>
<dbReference type="STRING" id="1126833.VN24_24755"/>
<proteinExistence type="predicted"/>
<accession>A0A0D5NPU8</accession>
<reference evidence="2" key="2">
    <citation type="submission" date="2015-03" db="EMBL/GenBank/DDBJ databases">
        <title>Genome sequence of Paenibacillus beijingensis strain DSM 24997T.</title>
        <authorList>
            <person name="Kwak Y."/>
            <person name="Shin J.-H."/>
        </authorList>
    </citation>
    <scope>NUCLEOTIDE SEQUENCE [LARGE SCALE GENOMIC DNA]</scope>
    <source>
        <strain evidence="2">DSM 24997</strain>
    </source>
</reference>
<dbReference type="HOGENOM" id="CLU_1459970_0_0_9"/>
<dbReference type="PATRIC" id="fig|1126833.4.peg.5445"/>
<protein>
    <submittedName>
        <fullName evidence="1">Uncharacterized protein</fullName>
    </submittedName>
</protein>
<dbReference type="EMBL" id="CP011058">
    <property type="protein sequence ID" value="AJY77175.1"/>
    <property type="molecule type" value="Genomic_DNA"/>
</dbReference>
<name>A0A0D5NPU8_9BACL</name>
<dbReference type="RefSeq" id="WP_045672600.1">
    <property type="nucleotide sequence ID" value="NZ_CP011058.1"/>
</dbReference>
<organism evidence="1 2">
    <name type="scientific">Paenibacillus beijingensis</name>
    <dbReference type="NCBI Taxonomy" id="1126833"/>
    <lineage>
        <taxon>Bacteria</taxon>
        <taxon>Bacillati</taxon>
        <taxon>Bacillota</taxon>
        <taxon>Bacilli</taxon>
        <taxon>Bacillales</taxon>
        <taxon>Paenibacillaceae</taxon>
        <taxon>Paenibacillus</taxon>
    </lineage>
</organism>
<dbReference type="KEGG" id="pbj:VN24_24755"/>
<reference evidence="1 2" key="1">
    <citation type="journal article" date="2015" name="J. Biotechnol.">
        <title>Complete genome sequence of Paenibacillus beijingensis 7188(T) (=DSM 24997(T)), a novel rhizobacterium from jujube garden soil.</title>
        <authorList>
            <person name="Kwak Y."/>
            <person name="Shin J.H."/>
        </authorList>
    </citation>
    <scope>NUCLEOTIDE SEQUENCE [LARGE SCALE GENOMIC DNA]</scope>
    <source>
        <strain evidence="1 2">DSM 24997</strain>
    </source>
</reference>